<comment type="subcellular location">
    <subcellularLocation>
        <location evidence="7">Cytoplasm</location>
    </subcellularLocation>
</comment>
<dbReference type="EC" id="2.1.2.11" evidence="7"/>
<dbReference type="PIRSF" id="PIRSF000388">
    <property type="entry name" value="Pantoate_hydroxy_MeTrfase"/>
    <property type="match status" value="1"/>
</dbReference>
<dbReference type="Proteomes" id="UP000178943">
    <property type="component" value="Unassembled WGS sequence"/>
</dbReference>
<evidence type="ECO:0000313" key="11">
    <source>
        <dbReference type="EMBL" id="OGF64519.1"/>
    </source>
</evidence>
<evidence type="ECO:0000256" key="2">
    <source>
        <dbReference type="ARBA" id="ARBA00008676"/>
    </source>
</evidence>
<comment type="pathway">
    <text evidence="1 7">Cofactor biosynthesis; (R)-pantothenate biosynthesis; (R)-pantoate from 3-methyl-2-oxobutanoate: step 1/2.</text>
</comment>
<dbReference type="PANTHER" id="PTHR20881:SF0">
    <property type="entry name" value="3-METHYL-2-OXOBUTANOATE HYDROXYMETHYLTRANSFERASE"/>
    <property type="match status" value="1"/>
</dbReference>
<evidence type="ECO:0000256" key="7">
    <source>
        <dbReference type="HAMAP-Rule" id="MF_00156"/>
    </source>
</evidence>
<dbReference type="CDD" id="cd06557">
    <property type="entry name" value="KPHMT-like"/>
    <property type="match status" value="1"/>
</dbReference>
<evidence type="ECO:0000256" key="1">
    <source>
        <dbReference type="ARBA" id="ARBA00005033"/>
    </source>
</evidence>
<evidence type="ECO:0000256" key="6">
    <source>
        <dbReference type="ARBA" id="ARBA00056497"/>
    </source>
</evidence>
<dbReference type="GO" id="GO:0005737">
    <property type="term" value="C:cytoplasm"/>
    <property type="evidence" value="ECO:0007669"/>
    <property type="project" value="UniProtKB-SubCell"/>
</dbReference>
<feature type="binding site" evidence="7 9">
    <location>
        <position position="86"/>
    </location>
    <ligand>
        <name>3-methyl-2-oxobutanoate</name>
        <dbReference type="ChEBI" id="CHEBI:11851"/>
    </ligand>
</feature>
<feature type="binding site" evidence="7 10">
    <location>
        <position position="47"/>
    </location>
    <ligand>
        <name>Mg(2+)</name>
        <dbReference type="ChEBI" id="CHEBI:18420"/>
    </ligand>
</feature>
<sequence>MEHVKVTSRAFLEKKERTEKISMVTCYDYPTALIIDKTDIDAVLVGDSLGMVILGYNSTLPVTMEEIIHHTKAVSRGLKRAYLIADMPMGSFHISVEDTLKNAIRLIKEAGAEAVKLEGGAKRNCIIKKLVEAEIPVMAHIGLTPQSIHMLGGYRIQGRNPKQAEKLLEDALAVEAAGAFAIVMECIPTVLAKEITGKLTIPTIGIGSGPHCDGQILVLQDMLGIWEKTQYKFVKKYSCLYKEISQALNQYDQEVKEGIFPAVEHSFNE</sequence>
<proteinExistence type="inferred from homology"/>
<dbReference type="NCBIfam" id="TIGR00222">
    <property type="entry name" value="panB"/>
    <property type="match status" value="1"/>
</dbReference>
<feature type="binding site" evidence="7 9">
    <location>
        <position position="116"/>
    </location>
    <ligand>
        <name>3-methyl-2-oxobutanoate</name>
        <dbReference type="ChEBI" id="CHEBI:11851"/>
    </ligand>
</feature>
<comment type="cofactor">
    <cofactor evidence="7 10">
        <name>Mg(2+)</name>
        <dbReference type="ChEBI" id="CHEBI:18420"/>
    </cofactor>
    <text evidence="7 10">Binds 1 Mg(2+) ion per subunit.</text>
</comment>
<evidence type="ECO:0000256" key="10">
    <source>
        <dbReference type="PIRSR" id="PIRSR000388-3"/>
    </source>
</evidence>
<keyword evidence="5 7" id="KW-0808">Transferase</keyword>
<dbReference type="STRING" id="1817863.A2Y62_06705"/>
<dbReference type="PANTHER" id="PTHR20881">
    <property type="entry name" value="3-METHYL-2-OXOBUTANOATE HYDROXYMETHYLTRANSFERASE"/>
    <property type="match status" value="1"/>
</dbReference>
<comment type="function">
    <text evidence="6 7">Catalyzes the reversible reaction in which hydroxymethyl group from 5,10-methylenetetrahydrofolate is transferred onto alpha-ketoisovalerate to form ketopantoate.</text>
</comment>
<comment type="similarity">
    <text evidence="2 7">Belongs to the PanB family.</text>
</comment>
<dbReference type="InterPro" id="IPR040442">
    <property type="entry name" value="Pyrv_kinase-like_dom_sf"/>
</dbReference>
<feature type="binding site" evidence="7 10">
    <location>
        <position position="118"/>
    </location>
    <ligand>
        <name>Mg(2+)</name>
        <dbReference type="ChEBI" id="CHEBI:18420"/>
    </ligand>
</feature>
<evidence type="ECO:0000256" key="3">
    <source>
        <dbReference type="ARBA" id="ARBA00011424"/>
    </source>
</evidence>
<dbReference type="Pfam" id="PF02548">
    <property type="entry name" value="Pantoate_transf"/>
    <property type="match status" value="1"/>
</dbReference>
<dbReference type="AlphaFoldDB" id="A0A1F5VM93"/>
<dbReference type="GO" id="GO:0015940">
    <property type="term" value="P:pantothenate biosynthetic process"/>
    <property type="evidence" value="ECO:0007669"/>
    <property type="project" value="UniProtKB-UniRule"/>
</dbReference>
<dbReference type="GO" id="GO:0032259">
    <property type="term" value="P:methylation"/>
    <property type="evidence" value="ECO:0007669"/>
    <property type="project" value="UniProtKB-KW"/>
</dbReference>
<dbReference type="Gene3D" id="3.20.20.60">
    <property type="entry name" value="Phosphoenolpyruvate-binding domains"/>
    <property type="match status" value="1"/>
</dbReference>
<dbReference type="InterPro" id="IPR003700">
    <property type="entry name" value="Pantoate_hydroxy_MeTrfase"/>
</dbReference>
<dbReference type="FunFam" id="3.20.20.60:FF:000003">
    <property type="entry name" value="3-methyl-2-oxobutanoate hydroxymethyltransferase"/>
    <property type="match status" value="1"/>
</dbReference>
<keyword evidence="11" id="KW-0489">Methyltransferase</keyword>
<keyword evidence="4 7" id="KW-0566">Pantothenate biosynthesis</keyword>
<accession>A0A1F5VM93</accession>
<evidence type="ECO:0000256" key="8">
    <source>
        <dbReference type="PIRSR" id="PIRSR000388-1"/>
    </source>
</evidence>
<keyword evidence="7 10" id="KW-0479">Metal-binding</keyword>
<dbReference type="GO" id="GO:0003864">
    <property type="term" value="F:3-methyl-2-oxobutanoate hydroxymethyltransferase activity"/>
    <property type="evidence" value="ECO:0007669"/>
    <property type="project" value="UniProtKB-UniRule"/>
</dbReference>
<dbReference type="HAMAP" id="MF_00156">
    <property type="entry name" value="PanB"/>
    <property type="match status" value="1"/>
</dbReference>
<evidence type="ECO:0000256" key="4">
    <source>
        <dbReference type="ARBA" id="ARBA00022655"/>
    </source>
</evidence>
<gene>
    <name evidence="7" type="primary">panB</name>
    <name evidence="11" type="ORF">A2Y62_06705</name>
</gene>
<keyword evidence="7 10" id="KW-0460">Magnesium</keyword>
<comment type="subunit">
    <text evidence="3 7">Homodecamer; pentamer of dimers.</text>
</comment>
<dbReference type="NCBIfam" id="NF001452">
    <property type="entry name" value="PRK00311.1"/>
    <property type="match status" value="1"/>
</dbReference>
<dbReference type="UniPathway" id="UPA00028">
    <property type="reaction ID" value="UER00003"/>
</dbReference>
<protein>
    <recommendedName>
        <fullName evidence="7">3-methyl-2-oxobutanoate hydroxymethyltransferase</fullName>
        <ecNumber evidence="7">2.1.2.11</ecNumber>
    </recommendedName>
    <alternativeName>
        <fullName evidence="7">Ketopantoate hydroxymethyltransferase</fullName>
        <shortName evidence="7">KPHMT</shortName>
    </alternativeName>
</protein>
<dbReference type="GO" id="GO:0008168">
    <property type="term" value="F:methyltransferase activity"/>
    <property type="evidence" value="ECO:0007669"/>
    <property type="project" value="UniProtKB-KW"/>
</dbReference>
<reference evidence="11 12" key="1">
    <citation type="journal article" date="2016" name="Nat. Commun.">
        <title>Thousands of microbial genomes shed light on interconnected biogeochemical processes in an aquifer system.</title>
        <authorList>
            <person name="Anantharaman K."/>
            <person name="Brown C.T."/>
            <person name="Hug L.A."/>
            <person name="Sharon I."/>
            <person name="Castelle C.J."/>
            <person name="Probst A.J."/>
            <person name="Thomas B.C."/>
            <person name="Singh A."/>
            <person name="Wilkins M.J."/>
            <person name="Karaoz U."/>
            <person name="Brodie E.L."/>
            <person name="Williams K.H."/>
            <person name="Hubbard S.S."/>
            <person name="Banfield J.F."/>
        </authorList>
    </citation>
    <scope>NUCLEOTIDE SEQUENCE [LARGE SCALE GENOMIC DNA]</scope>
</reference>
<comment type="catalytic activity">
    <reaction evidence="7">
        <text>(6R)-5,10-methylene-5,6,7,8-tetrahydrofolate + 3-methyl-2-oxobutanoate + H2O = 2-dehydropantoate + (6S)-5,6,7,8-tetrahydrofolate</text>
        <dbReference type="Rhea" id="RHEA:11824"/>
        <dbReference type="ChEBI" id="CHEBI:11561"/>
        <dbReference type="ChEBI" id="CHEBI:11851"/>
        <dbReference type="ChEBI" id="CHEBI:15377"/>
        <dbReference type="ChEBI" id="CHEBI:15636"/>
        <dbReference type="ChEBI" id="CHEBI:57453"/>
        <dbReference type="EC" id="2.1.2.11"/>
    </reaction>
</comment>
<dbReference type="EMBL" id="MFGW01000136">
    <property type="protein sequence ID" value="OGF64519.1"/>
    <property type="molecule type" value="Genomic_DNA"/>
</dbReference>
<comment type="caution">
    <text evidence="11">The sequence shown here is derived from an EMBL/GenBank/DDBJ whole genome shotgun (WGS) entry which is preliminary data.</text>
</comment>
<feature type="binding site" evidence="7 9">
    <location>
        <begin position="47"/>
        <end position="48"/>
    </location>
    <ligand>
        <name>3-methyl-2-oxobutanoate</name>
        <dbReference type="ChEBI" id="CHEBI:11851"/>
    </ligand>
</feature>
<feature type="active site" description="Proton acceptor" evidence="7 8">
    <location>
        <position position="185"/>
    </location>
</feature>
<organism evidence="11 12">
    <name type="scientific">Candidatus Fischerbacteria bacterium RBG_13_37_8</name>
    <dbReference type="NCBI Taxonomy" id="1817863"/>
    <lineage>
        <taxon>Bacteria</taxon>
        <taxon>Candidatus Fischeribacteriota</taxon>
    </lineage>
</organism>
<dbReference type="InterPro" id="IPR015813">
    <property type="entry name" value="Pyrv/PenolPyrv_kinase-like_dom"/>
</dbReference>
<dbReference type="GO" id="GO:0000287">
    <property type="term" value="F:magnesium ion binding"/>
    <property type="evidence" value="ECO:0007669"/>
    <property type="project" value="TreeGrafter"/>
</dbReference>
<evidence type="ECO:0000313" key="12">
    <source>
        <dbReference type="Proteomes" id="UP000178943"/>
    </source>
</evidence>
<evidence type="ECO:0000256" key="5">
    <source>
        <dbReference type="ARBA" id="ARBA00022679"/>
    </source>
</evidence>
<keyword evidence="7" id="KW-0963">Cytoplasm</keyword>
<name>A0A1F5VM93_9BACT</name>
<dbReference type="SUPFAM" id="SSF51621">
    <property type="entry name" value="Phosphoenolpyruvate/pyruvate domain"/>
    <property type="match status" value="1"/>
</dbReference>
<feature type="binding site" evidence="7 10">
    <location>
        <position position="86"/>
    </location>
    <ligand>
        <name>Mg(2+)</name>
        <dbReference type="ChEBI" id="CHEBI:18420"/>
    </ligand>
</feature>
<evidence type="ECO:0000256" key="9">
    <source>
        <dbReference type="PIRSR" id="PIRSR000388-2"/>
    </source>
</evidence>